<dbReference type="Pfam" id="PF00578">
    <property type="entry name" value="AhpC-TSA"/>
    <property type="match status" value="1"/>
</dbReference>
<evidence type="ECO:0000256" key="2">
    <source>
        <dbReference type="ARBA" id="ARBA00023002"/>
    </source>
</evidence>
<dbReference type="GO" id="GO:0045454">
    <property type="term" value="P:cell redox homeostasis"/>
    <property type="evidence" value="ECO:0007669"/>
    <property type="project" value="TreeGrafter"/>
</dbReference>
<dbReference type="InterPro" id="IPR013766">
    <property type="entry name" value="Thioredoxin_domain"/>
</dbReference>
<evidence type="ECO:0000313" key="4">
    <source>
        <dbReference type="EMBL" id="CBH74481.1"/>
    </source>
</evidence>
<sequence length="103" mass="11373">MPGFERALPRFAEHDAQVVGISIDSVHSLRAWALSMGGITYPLLADFWPHGEVAKEYGVLRDGGFAERAVFIIDRSGVVRYIDIHAIGEAPDPEQILEELAKL</sequence>
<dbReference type="Gene3D" id="3.40.30.10">
    <property type="entry name" value="Glutaredoxin"/>
    <property type="match status" value="1"/>
</dbReference>
<evidence type="ECO:0000259" key="3">
    <source>
        <dbReference type="PROSITE" id="PS51352"/>
    </source>
</evidence>
<dbReference type="PANTHER" id="PTHR10681:SF128">
    <property type="entry name" value="THIOREDOXIN-DEPENDENT PEROXIDE REDUCTASE, MITOCHONDRIAL"/>
    <property type="match status" value="1"/>
</dbReference>
<dbReference type="EMBL" id="CABL01000002">
    <property type="protein sequence ID" value="CBH74481.1"/>
    <property type="molecule type" value="Genomic_DNA"/>
</dbReference>
<reference evidence="4" key="1">
    <citation type="submission" date="2009-10" db="EMBL/GenBank/DDBJ databases">
        <title>Diversity of trophic interactions inside an arsenic-rich microbial ecosystem.</title>
        <authorList>
            <person name="Bertin P.N."/>
            <person name="Heinrich-Salmeron A."/>
            <person name="Pelletier E."/>
            <person name="Goulhen-Chollet F."/>
            <person name="Arsene-Ploetze F."/>
            <person name="Gallien S."/>
            <person name="Calteau A."/>
            <person name="Vallenet D."/>
            <person name="Casiot C."/>
            <person name="Chane-Woon-Ming B."/>
            <person name="Giloteaux L."/>
            <person name="Barakat M."/>
            <person name="Bonnefoy V."/>
            <person name="Bruneel O."/>
            <person name="Chandler M."/>
            <person name="Cleiss J."/>
            <person name="Duran R."/>
            <person name="Elbaz-Poulichet F."/>
            <person name="Fonknechten N."/>
            <person name="Lauga B."/>
            <person name="Mornico D."/>
            <person name="Ortet P."/>
            <person name="Schaeffer C."/>
            <person name="Siguier P."/>
            <person name="Alexander Thil Smith A."/>
            <person name="Van Dorsselaer A."/>
            <person name="Weissenbach J."/>
            <person name="Medigue C."/>
            <person name="Le Paslier D."/>
        </authorList>
    </citation>
    <scope>NUCLEOTIDE SEQUENCE</scope>
</reference>
<dbReference type="GO" id="GO:0006979">
    <property type="term" value="P:response to oxidative stress"/>
    <property type="evidence" value="ECO:0007669"/>
    <property type="project" value="TreeGrafter"/>
</dbReference>
<keyword evidence="2" id="KW-0560">Oxidoreductase</keyword>
<dbReference type="GO" id="GO:0042744">
    <property type="term" value="P:hydrogen peroxide catabolic process"/>
    <property type="evidence" value="ECO:0007669"/>
    <property type="project" value="TreeGrafter"/>
</dbReference>
<dbReference type="GO" id="GO:0033554">
    <property type="term" value="P:cellular response to stress"/>
    <property type="evidence" value="ECO:0007669"/>
    <property type="project" value="TreeGrafter"/>
</dbReference>
<organism evidence="4">
    <name type="scientific">mine drainage metagenome</name>
    <dbReference type="NCBI Taxonomy" id="410659"/>
    <lineage>
        <taxon>unclassified sequences</taxon>
        <taxon>metagenomes</taxon>
        <taxon>ecological metagenomes</taxon>
    </lineage>
</organism>
<dbReference type="PANTHER" id="PTHR10681">
    <property type="entry name" value="THIOREDOXIN PEROXIDASE"/>
    <property type="match status" value="1"/>
</dbReference>
<proteinExistence type="inferred from homology"/>
<dbReference type="InterPro" id="IPR000866">
    <property type="entry name" value="AhpC/TSA"/>
</dbReference>
<dbReference type="AlphaFoldDB" id="E6PDE6"/>
<dbReference type="SUPFAM" id="SSF52833">
    <property type="entry name" value="Thioredoxin-like"/>
    <property type="match status" value="1"/>
</dbReference>
<feature type="domain" description="Thioredoxin" evidence="3">
    <location>
        <begin position="1"/>
        <end position="103"/>
    </location>
</feature>
<comment type="caution">
    <text evidence="4">The sequence shown here is derived from an EMBL/GenBank/DDBJ whole genome shotgun (WGS) entry which is preliminary data.</text>
</comment>
<dbReference type="GO" id="GO:0005829">
    <property type="term" value="C:cytosol"/>
    <property type="evidence" value="ECO:0007669"/>
    <property type="project" value="TreeGrafter"/>
</dbReference>
<accession>E6PDE6</accession>
<dbReference type="GO" id="GO:0008379">
    <property type="term" value="F:thioredoxin peroxidase activity"/>
    <property type="evidence" value="ECO:0007669"/>
    <property type="project" value="TreeGrafter"/>
</dbReference>
<evidence type="ECO:0000256" key="1">
    <source>
        <dbReference type="ARBA" id="ARBA00009796"/>
    </source>
</evidence>
<gene>
    <name evidence="4" type="ORF">CARN1_1583</name>
</gene>
<name>E6PDE6_9ZZZZ</name>
<comment type="similarity">
    <text evidence="1">Belongs to the peroxiredoxin family. AhpC/Prx1 subfamily.</text>
</comment>
<protein>
    <submittedName>
        <fullName evidence="4">Alkyl hydroperoxide reductase/ Thiol specific antioxidant/ Mal allergen</fullName>
    </submittedName>
</protein>
<dbReference type="PROSITE" id="PS51352">
    <property type="entry name" value="THIOREDOXIN_2"/>
    <property type="match status" value="1"/>
</dbReference>
<dbReference type="InterPro" id="IPR036249">
    <property type="entry name" value="Thioredoxin-like_sf"/>
</dbReference>
<dbReference type="InterPro" id="IPR050217">
    <property type="entry name" value="Peroxiredoxin"/>
</dbReference>